<dbReference type="Gene3D" id="3.10.450.690">
    <property type="match status" value="1"/>
</dbReference>
<sequence length="567" mass="59932">MATLIVPGVNVKAYFDVLPPQPAPSGIVGIAGVVDRPPASGKLVGVTKISELRDLLGPGSLYSLKQGVDALSNGASELIVSAVSGGSPASLSLLNVDSEPCVLLKCRFNRSWGTALAAEVRTILDANGTVVRVNLDVIVNGKSEETFTDLRIAPGEADDLFNVINNSSKLLVALDAGFEDDLPTAGTYTFDVNGTPIPVPVKDGVKTLLKLLVAEDADPNGLKAVLSLPVTPANTVTIKVFKGTALQEEFSELVMNPDSDNYLPYVLLTRSKLLRVTPESSFAAGKTLPVATNGPVTFTDGTSPSVSAVSSAIDLLADDTRIDLVCAAIEPSRTDADTATIHQALLSHAVSMSDNGAPRIAFGSVTAGEAANLDKIKDHASAVRNRRFVLAAPPQAEGLLAGMVGRMDVQESPTFKTIPLHGMSAASYRESELNRLLGSTINLCVVQERAGRGIVVLKGINTIGDQISVTRVADKAIRETKAIAENFIGILNSEEARIALKQQLVATFLRMEREGAIVPSTDGKDPAFIVDVYSTQQDFAQGIVRIDIAVRPVRAIDYIYATLRVKN</sequence>
<evidence type="ECO:0000313" key="1">
    <source>
        <dbReference type="EMBL" id="SEL93480.1"/>
    </source>
</evidence>
<reference evidence="1 2" key="1">
    <citation type="submission" date="2016-10" db="EMBL/GenBank/DDBJ databases">
        <authorList>
            <person name="de Groot N.N."/>
        </authorList>
    </citation>
    <scope>NUCLEOTIDE SEQUENCE [LARGE SCALE GENOMIC DNA]</scope>
    <source>
        <strain evidence="1 2">DSM 8423</strain>
    </source>
</reference>
<proteinExistence type="predicted"/>
<gene>
    <name evidence="1" type="ORF">SAMN04489760_10146</name>
</gene>
<dbReference type="EMBL" id="FOBS01000001">
    <property type="protein sequence ID" value="SEL93480.1"/>
    <property type="molecule type" value="Genomic_DNA"/>
</dbReference>
<protein>
    <submittedName>
        <fullName evidence="1">Phage tail sheath protein</fullName>
    </submittedName>
</protein>
<dbReference type="OrthoDB" id="5378253at2"/>
<dbReference type="Proteomes" id="UP000198744">
    <property type="component" value="Unassembled WGS sequence"/>
</dbReference>
<name>A0A1H7U8S3_9BACT</name>
<accession>A0A1H7U8S3</accession>
<organism evidence="1 2">
    <name type="scientific">Syntrophus gentianae</name>
    <dbReference type="NCBI Taxonomy" id="43775"/>
    <lineage>
        <taxon>Bacteria</taxon>
        <taxon>Pseudomonadati</taxon>
        <taxon>Thermodesulfobacteriota</taxon>
        <taxon>Syntrophia</taxon>
        <taxon>Syntrophales</taxon>
        <taxon>Syntrophaceae</taxon>
        <taxon>Syntrophus</taxon>
    </lineage>
</organism>
<dbReference type="AlphaFoldDB" id="A0A1H7U8S3"/>
<dbReference type="RefSeq" id="WP_093881769.1">
    <property type="nucleotide sequence ID" value="NZ_FOBS01000001.1"/>
</dbReference>
<evidence type="ECO:0000313" key="2">
    <source>
        <dbReference type="Proteomes" id="UP000198744"/>
    </source>
</evidence>
<keyword evidence="2" id="KW-1185">Reference proteome</keyword>
<dbReference type="STRING" id="43775.SAMN04489760_10146"/>